<organism evidence="1 2">
    <name type="scientific">Avena sativa</name>
    <name type="common">Oat</name>
    <dbReference type="NCBI Taxonomy" id="4498"/>
    <lineage>
        <taxon>Eukaryota</taxon>
        <taxon>Viridiplantae</taxon>
        <taxon>Streptophyta</taxon>
        <taxon>Embryophyta</taxon>
        <taxon>Tracheophyta</taxon>
        <taxon>Spermatophyta</taxon>
        <taxon>Magnoliopsida</taxon>
        <taxon>Liliopsida</taxon>
        <taxon>Poales</taxon>
        <taxon>Poaceae</taxon>
        <taxon>BOP clade</taxon>
        <taxon>Pooideae</taxon>
        <taxon>Poodae</taxon>
        <taxon>Poeae</taxon>
        <taxon>Poeae Chloroplast Group 1 (Aveneae type)</taxon>
        <taxon>Aveninae</taxon>
        <taxon>Avena</taxon>
    </lineage>
</organism>
<name>A0ACD5TYJ6_AVESA</name>
<dbReference type="Proteomes" id="UP001732700">
    <property type="component" value="Chromosome 1D"/>
</dbReference>
<evidence type="ECO:0000313" key="1">
    <source>
        <dbReference type="EnsemblPlants" id="AVESA.00010b.r2.1DG0147350.1.CDS"/>
    </source>
</evidence>
<evidence type="ECO:0000313" key="2">
    <source>
        <dbReference type="Proteomes" id="UP001732700"/>
    </source>
</evidence>
<keyword evidence="2" id="KW-1185">Reference proteome</keyword>
<proteinExistence type="predicted"/>
<dbReference type="EnsemblPlants" id="AVESA.00010b.r2.1DG0147350.1">
    <property type="protein sequence ID" value="AVESA.00010b.r2.1DG0147350.1.CDS"/>
    <property type="gene ID" value="AVESA.00010b.r2.1DG0147350"/>
</dbReference>
<reference evidence="1" key="2">
    <citation type="submission" date="2025-09" db="UniProtKB">
        <authorList>
            <consortium name="EnsemblPlants"/>
        </authorList>
    </citation>
    <scope>IDENTIFICATION</scope>
</reference>
<reference evidence="1" key="1">
    <citation type="submission" date="2021-05" db="EMBL/GenBank/DDBJ databases">
        <authorList>
            <person name="Scholz U."/>
            <person name="Mascher M."/>
            <person name="Fiebig A."/>
        </authorList>
    </citation>
    <scope>NUCLEOTIDE SEQUENCE [LARGE SCALE GENOMIC DNA]</scope>
</reference>
<accession>A0ACD5TYJ6</accession>
<protein>
    <submittedName>
        <fullName evidence="1">Uncharacterized protein</fullName>
    </submittedName>
</protein>
<sequence>MGKKLSGAAKKKKRKRENELIDSQRGALNKFFLTKSSVDVNNNNQRQESDLEEDDVNNLNANFEANEQSSENDFNVNKDNIAEEQDASSGDKQSPENDAPSGDEQDDSLSSIYDPRTWNNFDNCKRDILIEKGPVRELGLEFPKDDKDALDLDVANVRGQGYDNGSNMKGKKQGVQNRLLIENPKALYMPCACHSLNLTLCDMAKSCGRFCLIIFQI</sequence>